<gene>
    <name evidence="3" type="ORF">NEZAVI_LOCUS6284</name>
</gene>
<protein>
    <recommendedName>
        <fullName evidence="2">Atg6 BARA domain-containing protein</fullName>
    </recommendedName>
</protein>
<dbReference type="GO" id="GO:0006995">
    <property type="term" value="P:cellular response to nitrogen starvation"/>
    <property type="evidence" value="ECO:0007669"/>
    <property type="project" value="TreeGrafter"/>
</dbReference>
<dbReference type="Proteomes" id="UP001152798">
    <property type="component" value="Chromosome 3"/>
</dbReference>
<dbReference type="InterPro" id="IPR040455">
    <property type="entry name" value="Atg6_BARA"/>
</dbReference>
<comment type="similarity">
    <text evidence="1">Belongs to the beclin family.</text>
</comment>
<evidence type="ECO:0000259" key="2">
    <source>
        <dbReference type="Pfam" id="PF04111"/>
    </source>
</evidence>
<dbReference type="EMBL" id="OV725079">
    <property type="protein sequence ID" value="CAH1396163.1"/>
    <property type="molecule type" value="Genomic_DNA"/>
</dbReference>
<dbReference type="GO" id="GO:0030674">
    <property type="term" value="F:protein-macromolecule adaptor activity"/>
    <property type="evidence" value="ECO:0007669"/>
    <property type="project" value="TreeGrafter"/>
</dbReference>
<dbReference type="Gene3D" id="1.10.418.40">
    <property type="entry name" value="Autophagy protein 6/Beclin 1"/>
    <property type="match status" value="1"/>
</dbReference>
<dbReference type="GO" id="GO:0000407">
    <property type="term" value="C:phagophore assembly site"/>
    <property type="evidence" value="ECO:0007669"/>
    <property type="project" value="TreeGrafter"/>
</dbReference>
<dbReference type="InterPro" id="IPR007243">
    <property type="entry name" value="Atg6/Beclin"/>
</dbReference>
<evidence type="ECO:0000313" key="3">
    <source>
        <dbReference type="EMBL" id="CAH1396163.1"/>
    </source>
</evidence>
<feature type="domain" description="Atg6 BARA" evidence="2">
    <location>
        <begin position="119"/>
        <end position="287"/>
    </location>
</feature>
<dbReference type="InterPro" id="IPR038274">
    <property type="entry name" value="Atg6/Beclin_C_sf"/>
</dbReference>
<dbReference type="GO" id="GO:0034272">
    <property type="term" value="C:phosphatidylinositol 3-kinase complex, class III, type II"/>
    <property type="evidence" value="ECO:0007669"/>
    <property type="project" value="TreeGrafter"/>
</dbReference>
<name>A0A9P0H650_NEZVI</name>
<sequence length="300" mass="34617">MAGPSNEQFQAAKEDGFVYVERPPDPNKLLKQFEALHCELEMEYEVLSVEELFEDGEAEEKKNQKRLDQIEGKYWSDHAKNIIKNTDDGGKYIILKELLDYGLGRIKTCDTNMKIAKGFIIVETIDVCMINYKRLGYTPGDEVSSTEINLALVEATALLCVLSDKLEVRFKDYFPVPHDINSFIIILSDQRILPLYCKCDLSHFRSKEFDDALVAFLDCMSQLHDKMKIITPRPGKAKIPYEIENDKLKDPETGRLYTVRLLSTNTEQWSRAMGYLLRNLKAMVKWVAIHIHELEPFPDQ</sequence>
<dbReference type="GO" id="GO:0000045">
    <property type="term" value="P:autophagosome assembly"/>
    <property type="evidence" value="ECO:0007669"/>
    <property type="project" value="TreeGrafter"/>
</dbReference>
<dbReference type="PANTHER" id="PTHR12768:SF4">
    <property type="entry name" value="BECLIN-1"/>
    <property type="match status" value="1"/>
</dbReference>
<dbReference type="GO" id="GO:0000423">
    <property type="term" value="P:mitophagy"/>
    <property type="evidence" value="ECO:0007669"/>
    <property type="project" value="TreeGrafter"/>
</dbReference>
<evidence type="ECO:0000313" key="4">
    <source>
        <dbReference type="Proteomes" id="UP001152798"/>
    </source>
</evidence>
<keyword evidence="4" id="KW-1185">Reference proteome</keyword>
<evidence type="ECO:0000256" key="1">
    <source>
        <dbReference type="ARBA" id="ARBA00005965"/>
    </source>
</evidence>
<reference evidence="3" key="1">
    <citation type="submission" date="2022-01" db="EMBL/GenBank/DDBJ databases">
        <authorList>
            <person name="King R."/>
        </authorList>
    </citation>
    <scope>NUCLEOTIDE SEQUENCE</scope>
</reference>
<dbReference type="GO" id="GO:0045324">
    <property type="term" value="P:late endosome to vacuole transport"/>
    <property type="evidence" value="ECO:0007669"/>
    <property type="project" value="TreeGrafter"/>
</dbReference>
<dbReference type="AlphaFoldDB" id="A0A9P0H650"/>
<dbReference type="Pfam" id="PF04111">
    <property type="entry name" value="APG6"/>
    <property type="match status" value="1"/>
</dbReference>
<proteinExistence type="inferred from homology"/>
<dbReference type="OrthoDB" id="20368at2759"/>
<accession>A0A9P0H650</accession>
<dbReference type="PANTHER" id="PTHR12768">
    <property type="entry name" value="BECLIN 1"/>
    <property type="match status" value="1"/>
</dbReference>
<organism evidence="3 4">
    <name type="scientific">Nezara viridula</name>
    <name type="common">Southern green stink bug</name>
    <name type="synonym">Cimex viridulus</name>
    <dbReference type="NCBI Taxonomy" id="85310"/>
    <lineage>
        <taxon>Eukaryota</taxon>
        <taxon>Metazoa</taxon>
        <taxon>Ecdysozoa</taxon>
        <taxon>Arthropoda</taxon>
        <taxon>Hexapoda</taxon>
        <taxon>Insecta</taxon>
        <taxon>Pterygota</taxon>
        <taxon>Neoptera</taxon>
        <taxon>Paraneoptera</taxon>
        <taxon>Hemiptera</taxon>
        <taxon>Heteroptera</taxon>
        <taxon>Panheteroptera</taxon>
        <taxon>Pentatomomorpha</taxon>
        <taxon>Pentatomoidea</taxon>
        <taxon>Pentatomidae</taxon>
        <taxon>Pentatominae</taxon>
        <taxon>Nezara</taxon>
    </lineage>
</organism>
<dbReference type="GO" id="GO:0043548">
    <property type="term" value="F:phosphatidylinositol 3-kinase binding"/>
    <property type="evidence" value="ECO:0007669"/>
    <property type="project" value="TreeGrafter"/>
</dbReference>
<dbReference type="GO" id="GO:0034271">
    <property type="term" value="C:phosphatidylinositol 3-kinase complex, class III, type I"/>
    <property type="evidence" value="ECO:0007669"/>
    <property type="project" value="TreeGrafter"/>
</dbReference>